<feature type="transmembrane region" description="Helical" evidence="1">
    <location>
        <begin position="205"/>
        <end position="222"/>
    </location>
</feature>
<keyword evidence="1" id="KW-0472">Membrane</keyword>
<evidence type="ECO:0000256" key="1">
    <source>
        <dbReference type="SAM" id="Phobius"/>
    </source>
</evidence>
<dbReference type="Proteomes" id="UP000610594">
    <property type="component" value="Unassembled WGS sequence"/>
</dbReference>
<sequence length="234" mass="24815">MCSSAHAATSTAKASIEQFHIELVDLDLTDGVTPSLFFTQQSWGVDSVGDAQRQVYTVQGKTSITTSFGATGGSASDSALSSSASVNHPAVKDGKSHQYSTNSYRITHFTLSPHTQMIITALGSVSDNRLGVFDSSVARIGMRGKLLDESGDWVDSFSKSYQTDAGSTTLRMYASLSTDEFVRSGNFDVVTQATLAGQISSVPEPSVYAMLLAGTVLVGAVARRRRRTPARNAA</sequence>
<gene>
    <name evidence="3" type="ORF">F1735_10800</name>
</gene>
<dbReference type="NCBIfam" id="TIGR02595">
    <property type="entry name" value="PEP_CTERM"/>
    <property type="match status" value="1"/>
</dbReference>
<feature type="domain" description="Ice-binding protein C-terminal" evidence="2">
    <location>
        <begin position="201"/>
        <end position="226"/>
    </location>
</feature>
<dbReference type="Pfam" id="PF07589">
    <property type="entry name" value="PEP-CTERM"/>
    <property type="match status" value="1"/>
</dbReference>
<keyword evidence="4" id="KW-1185">Reference proteome</keyword>
<evidence type="ECO:0000313" key="3">
    <source>
        <dbReference type="EMBL" id="NHZ62787.1"/>
    </source>
</evidence>
<name>A0ABX0ML42_9BURK</name>
<proteinExistence type="predicted"/>
<organism evidence="3 4">
    <name type="scientific">Massilia genomosp. 1</name>
    <dbReference type="NCBI Taxonomy" id="2609280"/>
    <lineage>
        <taxon>Bacteria</taxon>
        <taxon>Pseudomonadati</taxon>
        <taxon>Pseudomonadota</taxon>
        <taxon>Betaproteobacteria</taxon>
        <taxon>Burkholderiales</taxon>
        <taxon>Oxalobacteraceae</taxon>
        <taxon>Telluria group</taxon>
        <taxon>Massilia</taxon>
    </lineage>
</organism>
<keyword evidence="1" id="KW-0812">Transmembrane</keyword>
<accession>A0ABX0ML42</accession>
<dbReference type="EMBL" id="WHJF01000022">
    <property type="protein sequence ID" value="NHZ62787.1"/>
    <property type="molecule type" value="Genomic_DNA"/>
</dbReference>
<dbReference type="InterPro" id="IPR013424">
    <property type="entry name" value="Ice-binding_C"/>
</dbReference>
<reference evidence="3 4" key="1">
    <citation type="submission" date="2019-10" db="EMBL/GenBank/DDBJ databases">
        <title>Taxonomy of Antarctic Massilia spp.: description of Massilia rubra sp. nov., Massilia aquatica sp. nov., Massilia mucilaginosa sp. nov., Massilia frigida sp. nov. isolated from streams, lakes and regoliths.</title>
        <authorList>
            <person name="Holochova P."/>
            <person name="Sedlacek I."/>
            <person name="Kralova S."/>
            <person name="Maslanova I."/>
            <person name="Busse H.-J."/>
            <person name="Stankova E."/>
            <person name="Vrbovska V."/>
            <person name="Kovarovic V."/>
            <person name="Bartak M."/>
            <person name="Svec P."/>
            <person name="Pantucek R."/>
        </authorList>
    </citation>
    <scope>NUCLEOTIDE SEQUENCE [LARGE SCALE GENOMIC DNA]</scope>
    <source>
        <strain evidence="3 4">CCM 8694</strain>
    </source>
</reference>
<keyword evidence="1" id="KW-1133">Transmembrane helix</keyword>
<evidence type="ECO:0000259" key="2">
    <source>
        <dbReference type="Pfam" id="PF07589"/>
    </source>
</evidence>
<comment type="caution">
    <text evidence="3">The sequence shown here is derived from an EMBL/GenBank/DDBJ whole genome shotgun (WGS) entry which is preliminary data.</text>
</comment>
<protein>
    <submittedName>
        <fullName evidence="3">PEP-CTERM sorting domain-containing protein</fullName>
    </submittedName>
</protein>
<evidence type="ECO:0000313" key="4">
    <source>
        <dbReference type="Proteomes" id="UP000610594"/>
    </source>
</evidence>